<dbReference type="InterPro" id="IPR036339">
    <property type="entry name" value="PUB-like_dom_sf"/>
</dbReference>
<feature type="compositionally biased region" description="Acidic residues" evidence="1">
    <location>
        <begin position="226"/>
        <end position="241"/>
    </location>
</feature>
<evidence type="ECO:0000313" key="3">
    <source>
        <dbReference type="EMBL" id="KAJ7638844.1"/>
    </source>
</evidence>
<feature type="region of interest" description="Disordered" evidence="1">
    <location>
        <begin position="199"/>
        <end position="265"/>
    </location>
</feature>
<keyword evidence="4" id="KW-1185">Reference proteome</keyword>
<dbReference type="Proteomes" id="UP001221142">
    <property type="component" value="Unassembled WGS sequence"/>
</dbReference>
<dbReference type="InterPro" id="IPR018997">
    <property type="entry name" value="PUB_domain"/>
</dbReference>
<feature type="region of interest" description="Disordered" evidence="1">
    <location>
        <begin position="20"/>
        <end position="44"/>
    </location>
</feature>
<feature type="compositionally biased region" description="Basic and acidic residues" evidence="1">
    <location>
        <begin position="199"/>
        <end position="225"/>
    </location>
</feature>
<dbReference type="Pfam" id="PF09409">
    <property type="entry name" value="PUB"/>
    <property type="match status" value="1"/>
</dbReference>
<feature type="compositionally biased region" description="Low complexity" evidence="1">
    <location>
        <begin position="251"/>
        <end position="265"/>
    </location>
</feature>
<proteinExistence type="predicted"/>
<evidence type="ECO:0000313" key="4">
    <source>
        <dbReference type="Proteomes" id="UP001221142"/>
    </source>
</evidence>
<feature type="domain" description="PUB" evidence="2">
    <location>
        <begin position="71"/>
        <end position="140"/>
    </location>
</feature>
<evidence type="ECO:0000259" key="2">
    <source>
        <dbReference type="Pfam" id="PF09409"/>
    </source>
</evidence>
<name>A0AAD7C4P1_9AGAR</name>
<protein>
    <recommendedName>
        <fullName evidence="2">PUB domain-containing protein</fullName>
    </recommendedName>
</protein>
<dbReference type="EMBL" id="JARKIF010000005">
    <property type="protein sequence ID" value="KAJ7638844.1"/>
    <property type="molecule type" value="Genomic_DNA"/>
</dbReference>
<gene>
    <name evidence="3" type="ORF">FB45DRAFT_904018</name>
</gene>
<evidence type="ECO:0000256" key="1">
    <source>
        <dbReference type="SAM" id="MobiDB-lite"/>
    </source>
</evidence>
<dbReference type="Gene3D" id="1.20.58.2190">
    <property type="match status" value="1"/>
</dbReference>
<sequence length="265" mass="29623">MSSESSAPATPGISAANLAAAAERRLRQQSASAAPEIQFSATGPEHELRQKFRRLIQNQIRGRNSDVQAVASLKTLLLLCENLQKDPSNPKYTQFKTTNSIIKRDLMDPKGTVEYCREMGFNPEVVDLQPYYKFNPKKMSCINIGADMLRETLALETEKEARMAQAKKDEKAVANAAAEKVRLAFEDDRKNKLLRDQLERERRQARSEAAARRAASKESSSRQQDDDSEDEEEEEDEDEEMMPGIGHVLGSSSPSTVVSSNKKTD</sequence>
<dbReference type="AlphaFoldDB" id="A0AAD7C4P1"/>
<comment type="caution">
    <text evidence="3">The sequence shown here is derived from an EMBL/GenBank/DDBJ whole genome shotgun (WGS) entry which is preliminary data.</text>
</comment>
<dbReference type="CDD" id="cd09212">
    <property type="entry name" value="PUB"/>
    <property type="match status" value="1"/>
</dbReference>
<reference evidence="3" key="1">
    <citation type="submission" date="2023-03" db="EMBL/GenBank/DDBJ databases">
        <title>Massive genome expansion in bonnet fungi (Mycena s.s.) driven by repeated elements and novel gene families across ecological guilds.</title>
        <authorList>
            <consortium name="Lawrence Berkeley National Laboratory"/>
            <person name="Harder C.B."/>
            <person name="Miyauchi S."/>
            <person name="Viragh M."/>
            <person name="Kuo A."/>
            <person name="Thoen E."/>
            <person name="Andreopoulos B."/>
            <person name="Lu D."/>
            <person name="Skrede I."/>
            <person name="Drula E."/>
            <person name="Henrissat B."/>
            <person name="Morin E."/>
            <person name="Kohler A."/>
            <person name="Barry K."/>
            <person name="LaButti K."/>
            <person name="Morin E."/>
            <person name="Salamov A."/>
            <person name="Lipzen A."/>
            <person name="Mereny Z."/>
            <person name="Hegedus B."/>
            <person name="Baldrian P."/>
            <person name="Stursova M."/>
            <person name="Weitz H."/>
            <person name="Taylor A."/>
            <person name="Grigoriev I.V."/>
            <person name="Nagy L.G."/>
            <person name="Martin F."/>
            <person name="Kauserud H."/>
        </authorList>
    </citation>
    <scope>NUCLEOTIDE SEQUENCE</scope>
    <source>
        <strain evidence="3">9284</strain>
    </source>
</reference>
<accession>A0AAD7C4P1</accession>
<organism evidence="3 4">
    <name type="scientific">Roridomyces roridus</name>
    <dbReference type="NCBI Taxonomy" id="1738132"/>
    <lineage>
        <taxon>Eukaryota</taxon>
        <taxon>Fungi</taxon>
        <taxon>Dikarya</taxon>
        <taxon>Basidiomycota</taxon>
        <taxon>Agaricomycotina</taxon>
        <taxon>Agaricomycetes</taxon>
        <taxon>Agaricomycetidae</taxon>
        <taxon>Agaricales</taxon>
        <taxon>Marasmiineae</taxon>
        <taxon>Mycenaceae</taxon>
        <taxon>Roridomyces</taxon>
    </lineage>
</organism>
<dbReference type="SUPFAM" id="SSF143503">
    <property type="entry name" value="PUG domain-like"/>
    <property type="match status" value="1"/>
</dbReference>